<proteinExistence type="predicted"/>
<feature type="compositionally biased region" description="Low complexity" evidence="1">
    <location>
        <begin position="193"/>
        <end position="234"/>
    </location>
</feature>
<dbReference type="Pfam" id="PF00010">
    <property type="entry name" value="HLH"/>
    <property type="match status" value="1"/>
</dbReference>
<dbReference type="EMBL" id="JANBQD010000004">
    <property type="protein sequence ID" value="KAJ1995769.1"/>
    <property type="molecule type" value="Genomic_DNA"/>
</dbReference>
<feature type="domain" description="BHLH" evidence="2">
    <location>
        <begin position="81"/>
        <end position="133"/>
    </location>
</feature>
<reference evidence="3" key="1">
    <citation type="submission" date="2022-07" db="EMBL/GenBank/DDBJ databases">
        <title>Phylogenomic reconstructions and comparative analyses of Kickxellomycotina fungi.</title>
        <authorList>
            <person name="Reynolds N.K."/>
            <person name="Stajich J.E."/>
            <person name="Barry K."/>
            <person name="Grigoriev I.V."/>
            <person name="Crous P."/>
            <person name="Smith M.E."/>
        </authorList>
    </citation>
    <scope>NUCLEOTIDE SEQUENCE</scope>
    <source>
        <strain evidence="3">BCRC 34882</strain>
    </source>
</reference>
<comment type="caution">
    <text evidence="3">The sequence shown here is derived from an EMBL/GenBank/DDBJ whole genome shotgun (WGS) entry which is preliminary data.</text>
</comment>
<dbReference type="Proteomes" id="UP001151295">
    <property type="component" value="Unassembled WGS sequence"/>
</dbReference>
<accession>A0ABQ8PU75</accession>
<keyword evidence="4" id="KW-1185">Reference proteome</keyword>
<organism evidence="3 4">
    <name type="scientific">Coemansia umbellata</name>
    <dbReference type="NCBI Taxonomy" id="1424467"/>
    <lineage>
        <taxon>Eukaryota</taxon>
        <taxon>Fungi</taxon>
        <taxon>Fungi incertae sedis</taxon>
        <taxon>Zoopagomycota</taxon>
        <taxon>Kickxellomycotina</taxon>
        <taxon>Kickxellomycetes</taxon>
        <taxon>Kickxellales</taxon>
        <taxon>Kickxellaceae</taxon>
        <taxon>Coemansia</taxon>
    </lineage>
</organism>
<evidence type="ECO:0000313" key="4">
    <source>
        <dbReference type="Proteomes" id="UP001151295"/>
    </source>
</evidence>
<gene>
    <name evidence="3" type="primary">SREBF2</name>
    <name evidence="3" type="ORF">EDC05_000703</name>
</gene>
<dbReference type="SMART" id="SM00353">
    <property type="entry name" value="HLH"/>
    <property type="match status" value="1"/>
</dbReference>
<dbReference type="Gene3D" id="4.10.280.10">
    <property type="entry name" value="Helix-loop-helix DNA-binding domain"/>
    <property type="match status" value="1"/>
</dbReference>
<dbReference type="InterPro" id="IPR011598">
    <property type="entry name" value="bHLH_dom"/>
</dbReference>
<protein>
    <submittedName>
        <fullName evidence="3">Sterol regulatory element-binding protein 2</fullName>
    </submittedName>
</protein>
<sequence>MAYDHPHHHPYSQPPYITIPREYQSSVHADQHSSTPLTAAAAAIDTTMLSSISVVSPGSATPGRVYLPEGRPLTAEEKEMKRKVSHSAIEKRRRERTNSVLHELQGIVPGLSKSGKIQKLEILEAAAEYIQPASKTPRKRTYGSGKQRGQGFQYQQEYNGDLATCQPPEILAENTPMETVLEQQHPAIATPMSVSSNASNDDSSDDALVNNLAKPSSAPLASSASPASSADPSSMNLNFLLC</sequence>
<evidence type="ECO:0000256" key="1">
    <source>
        <dbReference type="SAM" id="MobiDB-lite"/>
    </source>
</evidence>
<evidence type="ECO:0000313" key="3">
    <source>
        <dbReference type="EMBL" id="KAJ1995769.1"/>
    </source>
</evidence>
<dbReference type="PROSITE" id="PS50888">
    <property type="entry name" value="BHLH"/>
    <property type="match status" value="1"/>
</dbReference>
<feature type="region of interest" description="Disordered" evidence="1">
    <location>
        <begin position="192"/>
        <end position="235"/>
    </location>
</feature>
<name>A0ABQ8PU75_9FUNG</name>
<dbReference type="InterPro" id="IPR036638">
    <property type="entry name" value="HLH_DNA-bd_sf"/>
</dbReference>
<evidence type="ECO:0000259" key="2">
    <source>
        <dbReference type="PROSITE" id="PS50888"/>
    </source>
</evidence>
<dbReference type="SUPFAM" id="SSF47459">
    <property type="entry name" value="HLH, helix-loop-helix DNA-binding domain"/>
    <property type="match status" value="1"/>
</dbReference>